<gene>
    <name evidence="2" type="ORF">Cop2CBH44_26880</name>
</gene>
<dbReference type="RefSeq" id="WP_021931917.1">
    <property type="nucleotide sequence ID" value="NZ_AP023322.1"/>
</dbReference>
<name>A0A7G1HX74_9BACT</name>
<protein>
    <recommendedName>
        <fullName evidence="4">DUF4199 domain-containing protein</fullName>
    </recommendedName>
</protein>
<keyword evidence="1" id="KW-1133">Transmembrane helix</keyword>
<feature type="transmembrane region" description="Helical" evidence="1">
    <location>
        <begin position="148"/>
        <end position="170"/>
    </location>
</feature>
<dbReference type="Pfam" id="PF13858">
    <property type="entry name" value="DUF4199"/>
    <property type="match status" value="1"/>
</dbReference>
<evidence type="ECO:0000313" key="2">
    <source>
        <dbReference type="EMBL" id="BCI64335.1"/>
    </source>
</evidence>
<proteinExistence type="predicted"/>
<evidence type="ECO:0008006" key="4">
    <source>
        <dbReference type="Google" id="ProtNLM"/>
    </source>
</evidence>
<keyword evidence="1" id="KW-0472">Membrane</keyword>
<feature type="transmembrane region" description="Helical" evidence="1">
    <location>
        <begin position="71"/>
        <end position="98"/>
    </location>
</feature>
<keyword evidence="3" id="KW-1185">Reference proteome</keyword>
<dbReference type="Proteomes" id="UP000594042">
    <property type="component" value="Chromosome"/>
</dbReference>
<evidence type="ECO:0000256" key="1">
    <source>
        <dbReference type="SAM" id="Phobius"/>
    </source>
</evidence>
<dbReference type="KEGG" id="copr:Cop2CBH44_26880"/>
<dbReference type="InterPro" id="IPR025250">
    <property type="entry name" value="DUF4199"/>
</dbReference>
<accession>A0A7G1HX74</accession>
<organism evidence="2 3">
    <name type="scientific">Coprobacter secundus subsp. similis</name>
    <dbReference type="NCBI Taxonomy" id="2751153"/>
    <lineage>
        <taxon>Bacteria</taxon>
        <taxon>Pseudomonadati</taxon>
        <taxon>Bacteroidota</taxon>
        <taxon>Bacteroidia</taxon>
        <taxon>Bacteroidales</taxon>
        <taxon>Barnesiellaceae</taxon>
        <taxon>Coprobacter</taxon>
    </lineage>
</organism>
<sequence>MQDGNNGKTIVRYAMEYGIYFGLFLIVKFLITTQSTKFIALNVLAEILFVSIPFVLYYLMKMYRNKEKGRVGFVHLWTFGIFLFFFASLLSGLVQYVFYQYIDPLYLEKQIAALLDMLAMLSNQQGSEFLQMMREGLEKGGAPTAIEMVYQTILSNVFFGSLLSMLLAWIMRSRKLKINTLR</sequence>
<reference evidence="3" key="1">
    <citation type="submission" date="2020-07" db="EMBL/GenBank/DDBJ databases">
        <title>Complete genome sequencing of Coprobacter sp. strain 2CBH44.</title>
        <authorList>
            <person name="Sakamoto M."/>
            <person name="Murakami T."/>
            <person name="Mori H."/>
        </authorList>
    </citation>
    <scope>NUCLEOTIDE SEQUENCE [LARGE SCALE GENOMIC DNA]</scope>
    <source>
        <strain evidence="3">2CBH44</strain>
    </source>
</reference>
<dbReference type="AlphaFoldDB" id="A0A7G1HX74"/>
<feature type="transmembrane region" description="Helical" evidence="1">
    <location>
        <begin position="12"/>
        <end position="32"/>
    </location>
</feature>
<evidence type="ECO:0000313" key="3">
    <source>
        <dbReference type="Proteomes" id="UP000594042"/>
    </source>
</evidence>
<feature type="transmembrane region" description="Helical" evidence="1">
    <location>
        <begin position="38"/>
        <end position="59"/>
    </location>
</feature>
<keyword evidence="1" id="KW-0812">Transmembrane</keyword>
<dbReference type="EMBL" id="AP023322">
    <property type="protein sequence ID" value="BCI64335.1"/>
    <property type="molecule type" value="Genomic_DNA"/>
</dbReference>